<proteinExistence type="predicted"/>
<organism evidence="1 2">
    <name type="scientific">Mucilaginibacter humi</name>
    <dbReference type="NCBI Taxonomy" id="2732510"/>
    <lineage>
        <taxon>Bacteria</taxon>
        <taxon>Pseudomonadati</taxon>
        <taxon>Bacteroidota</taxon>
        <taxon>Sphingobacteriia</taxon>
        <taxon>Sphingobacteriales</taxon>
        <taxon>Sphingobacteriaceae</taxon>
        <taxon>Mucilaginibacter</taxon>
    </lineage>
</organism>
<evidence type="ECO:0000313" key="1">
    <source>
        <dbReference type="EMBL" id="NNU33988.1"/>
    </source>
</evidence>
<accession>A0ABX1W1C9</accession>
<sequence>MISPATTYTTERLSLNNIADMDLLYKAVYGYERLAGFFRNKYDTAYTGAKFIGYLAYNKQRLPIAFYGVIPTLILYNSKTILAAQSADTMTHPEYRNMGLFTELANLSYALCKQEDLHGIWFS</sequence>
<dbReference type="Proteomes" id="UP000566071">
    <property type="component" value="Unassembled WGS sequence"/>
</dbReference>
<dbReference type="Gene3D" id="3.40.630.30">
    <property type="match status" value="1"/>
</dbReference>
<gene>
    <name evidence="1" type="ORF">HK413_07150</name>
</gene>
<keyword evidence="2" id="KW-1185">Reference proteome</keyword>
<comment type="caution">
    <text evidence="1">The sequence shown here is derived from an EMBL/GenBank/DDBJ whole genome shotgun (WGS) entry which is preliminary data.</text>
</comment>
<evidence type="ECO:0000313" key="2">
    <source>
        <dbReference type="Proteomes" id="UP000566071"/>
    </source>
</evidence>
<dbReference type="InterPro" id="IPR016181">
    <property type="entry name" value="Acyl_CoA_acyltransferase"/>
</dbReference>
<dbReference type="EMBL" id="JABFCR010000026">
    <property type="protein sequence ID" value="NNU33988.1"/>
    <property type="molecule type" value="Genomic_DNA"/>
</dbReference>
<reference evidence="1 2" key="1">
    <citation type="submission" date="2020-05" db="EMBL/GenBank/DDBJ databases">
        <authorList>
            <person name="Khan S.A."/>
            <person name="Jeon C.O."/>
            <person name="Chun B.H."/>
        </authorList>
    </citation>
    <scope>NUCLEOTIDE SEQUENCE [LARGE SCALE GENOMIC DNA]</scope>
    <source>
        <strain evidence="1 2">S1162</strain>
    </source>
</reference>
<dbReference type="RefSeq" id="WP_217452130.1">
    <property type="nucleotide sequence ID" value="NZ_JABFCR010000026.1"/>
</dbReference>
<protein>
    <submittedName>
        <fullName evidence="1">GNAT family N-acetyltransferase</fullName>
    </submittedName>
</protein>
<dbReference type="SUPFAM" id="SSF55729">
    <property type="entry name" value="Acyl-CoA N-acyltransferases (Nat)"/>
    <property type="match status" value="1"/>
</dbReference>
<name>A0ABX1W1C9_9SPHI</name>